<keyword evidence="4" id="KW-1185">Reference proteome</keyword>
<evidence type="ECO:0000256" key="1">
    <source>
        <dbReference type="SAM" id="Coils"/>
    </source>
</evidence>
<feature type="coiled-coil region" evidence="1">
    <location>
        <begin position="2132"/>
        <end position="2198"/>
    </location>
</feature>
<protein>
    <submittedName>
        <fullName evidence="5">Myosin phosphatase Rho-interacting protein isoform X3</fullName>
    </submittedName>
</protein>
<feature type="compositionally biased region" description="Basic and acidic residues" evidence="2">
    <location>
        <begin position="295"/>
        <end position="312"/>
    </location>
</feature>
<feature type="coiled-coil region" evidence="1">
    <location>
        <begin position="1902"/>
        <end position="1929"/>
    </location>
</feature>
<feature type="region of interest" description="Disordered" evidence="2">
    <location>
        <begin position="1868"/>
        <end position="1900"/>
    </location>
</feature>
<feature type="compositionally biased region" description="Basic and acidic residues" evidence="2">
    <location>
        <begin position="264"/>
        <end position="274"/>
    </location>
</feature>
<dbReference type="RefSeq" id="XP_072794680.1">
    <property type="nucleotide sequence ID" value="XM_072938579.1"/>
</dbReference>
<evidence type="ECO:0000259" key="3">
    <source>
        <dbReference type="PROSITE" id="PS50003"/>
    </source>
</evidence>
<feature type="region of interest" description="Disordered" evidence="2">
    <location>
        <begin position="1183"/>
        <end position="1224"/>
    </location>
</feature>
<accession>A0ABM5BE54</accession>
<dbReference type="Pfam" id="PF00169">
    <property type="entry name" value="PH"/>
    <property type="match status" value="2"/>
</dbReference>
<gene>
    <name evidence="5" type="primary">MPRIP</name>
</gene>
<feature type="compositionally biased region" description="Low complexity" evidence="2">
    <location>
        <begin position="213"/>
        <end position="226"/>
    </location>
</feature>
<dbReference type="SMART" id="SM00233">
    <property type="entry name" value="PH"/>
    <property type="match status" value="2"/>
</dbReference>
<feature type="compositionally biased region" description="Basic and acidic residues" evidence="2">
    <location>
        <begin position="232"/>
        <end position="256"/>
    </location>
</feature>
<evidence type="ECO:0000313" key="5">
    <source>
        <dbReference type="RefSeq" id="XP_072794680.1"/>
    </source>
</evidence>
<feature type="region of interest" description="Disordered" evidence="2">
    <location>
        <begin position="1124"/>
        <end position="1170"/>
    </location>
</feature>
<evidence type="ECO:0000256" key="2">
    <source>
        <dbReference type="SAM" id="MobiDB-lite"/>
    </source>
</evidence>
<feature type="compositionally biased region" description="Pro residues" evidence="2">
    <location>
        <begin position="1873"/>
        <end position="1884"/>
    </location>
</feature>
<feature type="compositionally biased region" description="Basic and acidic residues" evidence="2">
    <location>
        <begin position="515"/>
        <end position="538"/>
    </location>
</feature>
<organism evidence="4 5">
    <name type="scientific">Vicugna pacos</name>
    <name type="common">Alpaca</name>
    <name type="synonym">Lama pacos</name>
    <dbReference type="NCBI Taxonomy" id="30538"/>
    <lineage>
        <taxon>Eukaryota</taxon>
        <taxon>Metazoa</taxon>
        <taxon>Chordata</taxon>
        <taxon>Craniata</taxon>
        <taxon>Vertebrata</taxon>
        <taxon>Euteleostomi</taxon>
        <taxon>Mammalia</taxon>
        <taxon>Eutheria</taxon>
        <taxon>Laurasiatheria</taxon>
        <taxon>Artiodactyla</taxon>
        <taxon>Tylopoda</taxon>
        <taxon>Camelidae</taxon>
        <taxon>Vicugna</taxon>
    </lineage>
</organism>
<dbReference type="PANTHER" id="PTHR17271">
    <property type="entry name" value="PLECKSTRIN HOMOLOGY PH DOMAIN-CONTAINING PROTEIN"/>
    <property type="match status" value="1"/>
</dbReference>
<dbReference type="InterPro" id="IPR039597">
    <property type="entry name" value="M-RIP_PH"/>
</dbReference>
<dbReference type="GeneID" id="102530926"/>
<feature type="region of interest" description="Disordered" evidence="2">
    <location>
        <begin position="1054"/>
        <end position="1097"/>
    </location>
</feature>
<reference evidence="5" key="1">
    <citation type="submission" date="2025-08" db="UniProtKB">
        <authorList>
            <consortium name="RefSeq"/>
        </authorList>
    </citation>
    <scope>IDENTIFICATION</scope>
</reference>
<feature type="compositionally biased region" description="Basic and acidic residues" evidence="2">
    <location>
        <begin position="326"/>
        <end position="342"/>
    </location>
</feature>
<feature type="compositionally biased region" description="Polar residues" evidence="2">
    <location>
        <begin position="1208"/>
        <end position="1224"/>
    </location>
</feature>
<feature type="domain" description="PH" evidence="3">
    <location>
        <begin position="43"/>
        <end position="150"/>
    </location>
</feature>
<name>A0ABM5BE54_VICPA</name>
<keyword evidence="1" id="KW-0175">Coiled coil</keyword>
<feature type="region of interest" description="Disordered" evidence="2">
    <location>
        <begin position="152"/>
        <end position="372"/>
    </location>
</feature>
<dbReference type="InterPro" id="IPR001849">
    <property type="entry name" value="PH_domain"/>
</dbReference>
<feature type="domain" description="PH" evidence="3">
    <location>
        <begin position="378"/>
        <end position="474"/>
    </location>
</feature>
<feature type="coiled-coil region" evidence="1">
    <location>
        <begin position="1958"/>
        <end position="2101"/>
    </location>
</feature>
<dbReference type="Gene3D" id="2.30.29.30">
    <property type="entry name" value="Pleckstrin-homology domain (PH domain)/Phosphotyrosine-binding domain (PTB)"/>
    <property type="match status" value="2"/>
</dbReference>
<dbReference type="CDD" id="cd01236">
    <property type="entry name" value="PH_RIP"/>
    <property type="match status" value="1"/>
</dbReference>
<feature type="compositionally biased region" description="Basic and acidic residues" evidence="2">
    <location>
        <begin position="1133"/>
        <end position="1152"/>
    </location>
</feature>
<dbReference type="CDD" id="cd13275">
    <property type="entry name" value="PH_M-RIP"/>
    <property type="match status" value="1"/>
</dbReference>
<evidence type="ECO:0000313" key="4">
    <source>
        <dbReference type="Proteomes" id="UP001652581"/>
    </source>
</evidence>
<proteinExistence type="predicted"/>
<dbReference type="InterPro" id="IPR052223">
    <property type="entry name" value="Actin_Cytoskeleton_Reg"/>
</dbReference>
<feature type="coiled-coil region" evidence="1">
    <location>
        <begin position="1719"/>
        <end position="1768"/>
    </location>
</feature>
<dbReference type="Proteomes" id="UP001652581">
    <property type="component" value="Chromosome 16"/>
</dbReference>
<feature type="compositionally biased region" description="Basic and acidic residues" evidence="2">
    <location>
        <begin position="1068"/>
        <end position="1080"/>
    </location>
</feature>
<feature type="region of interest" description="Disordered" evidence="2">
    <location>
        <begin position="476"/>
        <end position="594"/>
    </location>
</feature>
<feature type="coiled-coil region" evidence="1">
    <location>
        <begin position="1522"/>
        <end position="1549"/>
    </location>
</feature>
<feature type="compositionally biased region" description="Pro residues" evidence="2">
    <location>
        <begin position="277"/>
        <end position="287"/>
    </location>
</feature>
<feature type="compositionally biased region" description="Low complexity" evidence="2">
    <location>
        <begin position="343"/>
        <end position="356"/>
    </location>
</feature>
<feature type="compositionally biased region" description="Polar residues" evidence="2">
    <location>
        <begin position="313"/>
        <end position="325"/>
    </location>
</feature>
<dbReference type="PROSITE" id="PS50003">
    <property type="entry name" value="PH_DOMAIN"/>
    <property type="match status" value="2"/>
</dbReference>
<dbReference type="InterPro" id="IPR011993">
    <property type="entry name" value="PH-like_dom_sf"/>
</dbReference>
<feature type="coiled-coil region" evidence="1">
    <location>
        <begin position="664"/>
        <end position="691"/>
    </location>
</feature>
<dbReference type="PANTHER" id="PTHR17271:SF9">
    <property type="entry name" value="MYOSIN PHOSPHATASE RHO-INTERACTING PROTEIN"/>
    <property type="match status" value="1"/>
</dbReference>
<feature type="compositionally biased region" description="Basic and acidic residues" evidence="2">
    <location>
        <begin position="559"/>
        <end position="576"/>
    </location>
</feature>
<sequence length="2264" mass="253555">MSAAKENPCRKFQANIFNKSKCQNCFKPRESHLLNDEDLTQAKPIYGGWLLLAPDGTDFDNPVHRSRKWQRRFFILYEHGLLRYALDEMPTTLPQGTINMNQCTDVVDGEGRTGQKFSLCILTPEKEHFIRAETKEIISGWLEMLTVYPRTNKQNQKKKRKVEPPTPQEPGPAKMAVTSSSSIPSAEKVPTTKSTLWQEEMRAKDQTDGSGLSPAESPSQSQPPAANTLREPGLESRDEESAPSGDRMDCGRKVRVESGYFSLEKTKQDVKAEEQQLPPPLSPPSPSTPNSRRSQVIEKFEALDIEKAEHMETNSSAGSSPSSDTRQGRSEKRVPPRKRDLPSDAPLPEASASPLSPHRRAKSLDRRSTESSLTPDLLNFKKGWLTKQYEDGQWKKHWFVLADHSLRHYRDSVAEEAADLDGEIDLSTCYDVTEYPVQRNYGFQIHTKEGTFTLSAMTSGIRRNWIQTIMKHVHPTSAPDVTSSLPQEKHRSSPPVETHPRPREEQESELAEPDPEQKRSRARERRREGRSKTFDWAEFRPIQQALAQERAGASGPTDPHPEAEPGELERERARRREERRKRFGALDMADGPGTDEAALRMEVDRGPGPPATADLRTQNVHVEIEQRWHQVETTPLREEKQVPIAPLHLSSEDGSDRLSTHDLTSLLEKELEQSQKEASDLLEQNRLLQDQLRVALGREQSAREGYVLQTEVATSPSSAWQRLHRVNQDLHSELEAQCQRQELITQQIQALKHSYGEAKDAVRHHEAEIQSLQARLSNTAAELTVKEQALAKLKGELKLEKDRVREQLEERQHSEAALGAQLQASEQKLQRAEALLLERTQELRDLERQRALQRDRQKEVQRLQERIADLSQQLSTSEQAQRLMEEQLQRNYELLLGSCAEEKQGLLRSLKEAEDRASALEDRLQGHEQQLEVLHQEKLSAKAEGSEAVQRLEEQLEEKEASLQELAAHVQGLRDERDLVRQRFQELMDRVTLSDGDVAALQERLRGREADYQRLELSYRRAAGQLQGLHARLQEKEEELRHIKAVHEKALQEKESLQEALGSSSEGTEMKLQGREEVFRKSAKASPEVAGEPRSAVREAEAAGISLLGPGFSHLRLEEEPGAALGEDQGDSSPRRGEGMEPPKLGAPDREGTLQSTSKPSQGAPGIKRQRIRFSTIQCQKYTHPEGSEKIWTSSTSSDTSQDRSPSEESMSSEATPGSLPATSDADTYLSIIHSLETKLYVTEEKLKDVTVRLESQQGQSQEALLALHQQWAGTEAGLREQLRASLLQVGALASQLEQERQARARVVEDHVGELGGFQVKNSQALACLESCRERLRSLPGAVPEVEAGAAGAGPLASMESLLVSAIQALGHTQREEEGPAAAPQPPRLPELSEQEQLKLLSDQMALEAALIGQIAESVKRTTSDVAHVLSEVSQSRKVLLDSESGAGWPRAPADAWAKKVLVDGEFWSQVESLREHLEMLGGEAARTSGGGQQSPPPGLGPTLADATWVRAELSFAMHSVREALQRRLQSVQETLQGTQAALQQHKRLLGDILGAYQTPDFERVMQQVSEALEPLAGAGDGVQASWGLSPAQVLSCQDTGGSQELFPLSSQSPGALVAVQEELALQLKDKASLLGEISAALTSLPSAEPLRDCQQLLQASRNLSQDACLGGLSQYSSLLVQDAIVQAQVCYAACRIRLEYEKELRGCRESWPGGGASCQEQELAVGALREEYEELLRKQKSEYLDAIAVIEKENAELKSKVTQLGHQQKCLEEVEGKHLSALQRGHEGEMQCVLEEAEHSSVLSQLHASVRDRQDLERHHVEQMQTLEDRFQLKIKELQTIHQEELRALQEHYSQTLQCLQETLHHYQGQPPAAPPAPGPPSSPHQAPSCSRPTEGEADSVMGLRARIQELEAQVDVLREELEHRGLAGSAALLQEEHQRDFESLKATCERGFAAMEETHQKKIEDLQRQHQRELEKLREEKDRLLAEETAATISAIEAMKNAHREELERELEKSQRSRVSSVSSDVEALRRQYLEELQSVQRELEVLSEQYSQKCLENAHLAQALEAERQALRQCQRENQELNAHNQELNNRLAAEISRLRTLLTGDAGSEAAGSPLTQGKDAYELEVLLRVKESEIQYLKQEISSLKDELQTALRDKKYASDKYKDIYTELSIVRAKADCDISRLKEQLKAATEALGDRSPESTPVSGYDIMKSKSNPDFLKKDRSCVSRQLRSIRSKSLKEGLTVQDRLKLFESRDLEQD</sequence>
<dbReference type="SUPFAM" id="SSF50729">
    <property type="entry name" value="PH domain-like"/>
    <property type="match status" value="2"/>
</dbReference>